<feature type="region of interest" description="Disordered" evidence="1">
    <location>
        <begin position="70"/>
        <end position="91"/>
    </location>
</feature>
<accession>A0A4Y2J1D5</accession>
<dbReference type="Proteomes" id="UP000499080">
    <property type="component" value="Unassembled WGS sequence"/>
</dbReference>
<keyword evidence="3" id="KW-1185">Reference proteome</keyword>
<protein>
    <submittedName>
        <fullName evidence="2">Uncharacterized protein</fullName>
    </submittedName>
</protein>
<evidence type="ECO:0000313" key="2">
    <source>
        <dbReference type="EMBL" id="GBM84051.1"/>
    </source>
</evidence>
<gene>
    <name evidence="2" type="ORF">AVEN_143478_1</name>
</gene>
<proteinExistence type="predicted"/>
<evidence type="ECO:0000313" key="3">
    <source>
        <dbReference type="Proteomes" id="UP000499080"/>
    </source>
</evidence>
<reference evidence="2 3" key="1">
    <citation type="journal article" date="2019" name="Sci. Rep.">
        <title>Orb-weaving spider Araneus ventricosus genome elucidates the spidroin gene catalogue.</title>
        <authorList>
            <person name="Kono N."/>
            <person name="Nakamura H."/>
            <person name="Ohtoshi R."/>
            <person name="Moran D.A.P."/>
            <person name="Shinohara A."/>
            <person name="Yoshida Y."/>
            <person name="Fujiwara M."/>
            <person name="Mori M."/>
            <person name="Tomita M."/>
            <person name="Arakawa K."/>
        </authorList>
    </citation>
    <scope>NUCLEOTIDE SEQUENCE [LARGE SCALE GENOMIC DNA]</scope>
</reference>
<comment type="caution">
    <text evidence="2">The sequence shown here is derived from an EMBL/GenBank/DDBJ whole genome shotgun (WGS) entry which is preliminary data.</text>
</comment>
<name>A0A4Y2J1D5_ARAVE</name>
<organism evidence="2 3">
    <name type="scientific">Araneus ventricosus</name>
    <name type="common">Orbweaver spider</name>
    <name type="synonym">Epeira ventricosa</name>
    <dbReference type="NCBI Taxonomy" id="182803"/>
    <lineage>
        <taxon>Eukaryota</taxon>
        <taxon>Metazoa</taxon>
        <taxon>Ecdysozoa</taxon>
        <taxon>Arthropoda</taxon>
        <taxon>Chelicerata</taxon>
        <taxon>Arachnida</taxon>
        <taxon>Araneae</taxon>
        <taxon>Araneomorphae</taxon>
        <taxon>Entelegynae</taxon>
        <taxon>Araneoidea</taxon>
        <taxon>Araneidae</taxon>
        <taxon>Araneus</taxon>
    </lineage>
</organism>
<dbReference type="AlphaFoldDB" id="A0A4Y2J1D5"/>
<dbReference type="EMBL" id="BGPR01003128">
    <property type="protein sequence ID" value="GBM84051.1"/>
    <property type="molecule type" value="Genomic_DNA"/>
</dbReference>
<sequence length="91" mass="10182">MRAISGRISYFLSLDQIMGTIPQPAPLSPYFHVRRTFGPDAFNVHKAPRHAYTAVLRLNRVSNLESSIHEAEALPPGCRGHRSQSESKPLE</sequence>
<evidence type="ECO:0000256" key="1">
    <source>
        <dbReference type="SAM" id="MobiDB-lite"/>
    </source>
</evidence>